<evidence type="ECO:0000313" key="14">
    <source>
        <dbReference type="Proteomes" id="UP000291422"/>
    </source>
</evidence>
<reference evidence="14" key="2">
    <citation type="journal article" date="2019" name="bioRxiv">
        <title>Genomics, evolutionary history and diagnostics of the Alternaria alternata species group including apple and Asian pear pathotypes.</title>
        <authorList>
            <person name="Armitage A.D."/>
            <person name="Cockerton H.M."/>
            <person name="Sreenivasaprasad S."/>
            <person name="Woodhall J.W."/>
            <person name="Lane C.R."/>
            <person name="Harrison R.J."/>
            <person name="Clarkson J.P."/>
        </authorList>
    </citation>
    <scope>NUCLEOTIDE SEQUENCE [LARGE SCALE GENOMIC DNA]</scope>
    <source>
        <strain evidence="14">FERA 1177</strain>
    </source>
</reference>
<organism evidence="11 13">
    <name type="scientific">Alternaria alternata</name>
    <name type="common">Alternaria rot fungus</name>
    <name type="synonym">Torula alternata</name>
    <dbReference type="NCBI Taxonomy" id="5599"/>
    <lineage>
        <taxon>Eukaryota</taxon>
        <taxon>Fungi</taxon>
        <taxon>Dikarya</taxon>
        <taxon>Ascomycota</taxon>
        <taxon>Pezizomycotina</taxon>
        <taxon>Dothideomycetes</taxon>
        <taxon>Pleosporomycetidae</taxon>
        <taxon>Pleosporales</taxon>
        <taxon>Pleosporineae</taxon>
        <taxon>Pleosporaceae</taxon>
        <taxon>Alternaria</taxon>
        <taxon>Alternaria sect. Alternaria</taxon>
        <taxon>Alternaria alternata complex</taxon>
    </lineage>
</organism>
<comment type="catalytic activity">
    <reaction evidence="1">
        <text>[E2 ubiquitin-conjugating enzyme]-S-ubiquitinyl-L-cysteine + [acceptor protein]-L-lysine = [E2 ubiquitin-conjugating enzyme]-L-cysteine + [acceptor protein]-N(6)-ubiquitinyl-L-lysine.</text>
        <dbReference type="EC" id="2.3.2.31"/>
    </reaction>
</comment>
<proteinExistence type="predicted"/>
<evidence type="ECO:0000256" key="6">
    <source>
        <dbReference type="ARBA" id="ARBA00022771"/>
    </source>
</evidence>
<evidence type="ECO:0000256" key="9">
    <source>
        <dbReference type="SAM" id="MobiDB-lite"/>
    </source>
</evidence>
<evidence type="ECO:0000256" key="8">
    <source>
        <dbReference type="ARBA" id="ARBA00022833"/>
    </source>
</evidence>
<dbReference type="GeneID" id="29115556"/>
<dbReference type="RefSeq" id="XP_018381363.1">
    <property type="nucleotide sequence ID" value="XM_018529962.1"/>
</dbReference>
<feature type="domain" description="RING-type" evidence="10">
    <location>
        <begin position="241"/>
        <end position="412"/>
    </location>
</feature>
<dbReference type="CDD" id="cd20335">
    <property type="entry name" value="BRcat_RBR"/>
    <property type="match status" value="1"/>
</dbReference>
<dbReference type="EMBL" id="PDXD01000004">
    <property type="protein sequence ID" value="RYN80439.1"/>
    <property type="molecule type" value="Genomic_DNA"/>
</dbReference>
<dbReference type="GO" id="GO:0061630">
    <property type="term" value="F:ubiquitin protein ligase activity"/>
    <property type="evidence" value="ECO:0007669"/>
    <property type="project" value="UniProtKB-EC"/>
</dbReference>
<name>A0A177DA13_ALTAL</name>
<evidence type="ECO:0000313" key="12">
    <source>
        <dbReference type="EMBL" id="RYN80439.1"/>
    </source>
</evidence>
<dbReference type="EMBL" id="KV441491">
    <property type="protein sequence ID" value="OAG15942.1"/>
    <property type="molecule type" value="Genomic_DNA"/>
</dbReference>
<accession>A0A177DA13</accession>
<evidence type="ECO:0000256" key="3">
    <source>
        <dbReference type="ARBA" id="ARBA00022679"/>
    </source>
</evidence>
<feature type="compositionally biased region" description="Basic and acidic residues" evidence="9">
    <location>
        <begin position="207"/>
        <end position="220"/>
    </location>
</feature>
<dbReference type="GO" id="GO:0016567">
    <property type="term" value="P:protein ubiquitination"/>
    <property type="evidence" value="ECO:0007669"/>
    <property type="project" value="InterPro"/>
</dbReference>
<keyword evidence="4" id="KW-0479">Metal-binding</keyword>
<dbReference type="VEuPathDB" id="FungiDB:CC77DRAFT_1098619"/>
<dbReference type="PANTHER" id="PTHR11685">
    <property type="entry name" value="RBR FAMILY RING FINGER AND IBR DOMAIN-CONTAINING"/>
    <property type="match status" value="1"/>
</dbReference>
<keyword evidence="5" id="KW-0677">Repeat</keyword>
<dbReference type="InterPro" id="IPR044066">
    <property type="entry name" value="TRIAD_supradom"/>
</dbReference>
<dbReference type="KEGG" id="aalt:CC77DRAFT_1098619"/>
<protein>
    <recommendedName>
        <fullName evidence="2">RBR-type E3 ubiquitin transferase</fullName>
        <ecNumber evidence="2">2.3.2.31</ecNumber>
    </recommendedName>
</protein>
<evidence type="ECO:0000256" key="1">
    <source>
        <dbReference type="ARBA" id="ARBA00001798"/>
    </source>
</evidence>
<evidence type="ECO:0000256" key="4">
    <source>
        <dbReference type="ARBA" id="ARBA00022723"/>
    </source>
</evidence>
<keyword evidence="6" id="KW-0863">Zinc-finger</keyword>
<evidence type="ECO:0000313" key="11">
    <source>
        <dbReference type="EMBL" id="OAG15942.1"/>
    </source>
</evidence>
<keyword evidence="7" id="KW-0833">Ubl conjugation pathway</keyword>
<feature type="compositionally biased region" description="Polar residues" evidence="9">
    <location>
        <begin position="136"/>
        <end position="145"/>
    </location>
</feature>
<reference evidence="12" key="3">
    <citation type="journal article" date="2019" name="J. ISSAAS">
        <title>Genomics, evolutionary history and diagnostics of the Alternaria alternata species group including apple and Asian pear pathotypes.</title>
        <authorList>
            <person name="Armitage A.D."/>
            <person name="Cockerton H.M."/>
            <person name="Sreenivasaprasad S."/>
            <person name="Woodhall J."/>
            <person name="Lane C."/>
            <person name="Harrison R.J."/>
            <person name="Clarkson J.P."/>
        </authorList>
    </citation>
    <scope>NUCLEOTIDE SEQUENCE</scope>
    <source>
        <strain evidence="12">FERA 1177</strain>
    </source>
</reference>
<dbReference type="InterPro" id="IPR031127">
    <property type="entry name" value="E3_UB_ligase_RBR"/>
</dbReference>
<feature type="region of interest" description="Disordered" evidence="9">
    <location>
        <begin position="207"/>
        <end position="233"/>
    </location>
</feature>
<dbReference type="Proteomes" id="UP000291422">
    <property type="component" value="Unassembled WGS sequence"/>
</dbReference>
<keyword evidence="3" id="KW-0808">Transferase</keyword>
<dbReference type="EC" id="2.3.2.31" evidence="2"/>
<keyword evidence="8" id="KW-0862">Zinc</keyword>
<dbReference type="Proteomes" id="UP000077248">
    <property type="component" value="Unassembled WGS sequence"/>
</dbReference>
<evidence type="ECO:0000313" key="13">
    <source>
        <dbReference type="Proteomes" id="UP000077248"/>
    </source>
</evidence>
<reference evidence="11 13" key="1">
    <citation type="submission" date="2016-05" db="EMBL/GenBank/DDBJ databases">
        <title>Comparative analysis of secretome profiles of manganese(II)-oxidizing ascomycete fungi.</title>
        <authorList>
            <consortium name="DOE Joint Genome Institute"/>
            <person name="Zeiner C.A."/>
            <person name="Purvine S.O."/>
            <person name="Zink E.M."/>
            <person name="Wu S."/>
            <person name="Pasa-Tolic L."/>
            <person name="Chaput D.L."/>
            <person name="Haridas S."/>
            <person name="Grigoriev I.V."/>
            <person name="Santelli C.M."/>
            <person name="Hansel C.M."/>
        </authorList>
    </citation>
    <scope>NUCLEOTIDE SEQUENCE [LARGE SCALE GENOMIC DNA]</scope>
    <source>
        <strain evidence="11 13">SRC1lrK2f</strain>
    </source>
</reference>
<evidence type="ECO:0000256" key="5">
    <source>
        <dbReference type="ARBA" id="ARBA00022737"/>
    </source>
</evidence>
<dbReference type="InterPro" id="IPR002867">
    <property type="entry name" value="IBR_dom"/>
</dbReference>
<gene>
    <name evidence="12" type="ORF">AA0117_g3329</name>
    <name evidence="11" type="ORF">CC77DRAFT_1098619</name>
</gene>
<evidence type="ECO:0000256" key="2">
    <source>
        <dbReference type="ARBA" id="ARBA00012251"/>
    </source>
</evidence>
<evidence type="ECO:0000259" key="10">
    <source>
        <dbReference type="PROSITE" id="PS51873"/>
    </source>
</evidence>
<keyword evidence="13" id="KW-1185">Reference proteome</keyword>
<dbReference type="PROSITE" id="PS51873">
    <property type="entry name" value="TRIAD"/>
    <property type="match status" value="1"/>
</dbReference>
<dbReference type="GO" id="GO:0008270">
    <property type="term" value="F:zinc ion binding"/>
    <property type="evidence" value="ECO:0007669"/>
    <property type="project" value="UniProtKB-KW"/>
</dbReference>
<evidence type="ECO:0000256" key="7">
    <source>
        <dbReference type="ARBA" id="ARBA00022786"/>
    </source>
</evidence>
<dbReference type="OMA" id="PENHAYC"/>
<sequence length="412" mass="45919">MDSATAQVVLKLQLDDVDAILKTLPKTDKNGAVNSERVAFAALGDELLRKWNNLRGQAFARNIVQEENSSREAYKKLLGEEQQAERDHDLACRLSGKPVPQRPAVQHAYAMYKNVADQKSEPVNDKTLADKDLRSDLTSMQTKPSKNGLLSGKKRLAEDDLKPDLGPNSFKRARVDDAKDEDDNSITPNIRTTTSKKRTVSLDPAIFRENEDGRTKRAKLDNPTNESLLSGHDGTAQTGTLSATCSSCLDIHAACNMLQLPCRNDGDVEAHAYCRECLTRLFECSITDTSHFPPRCCSKIIPIFNCIPFLPSAVFSRFVAKREELEMVDRTYCSNKTCSNWIRPASIVADTATCAECAQKTCVTCKNERHDGLCPEDKDVKKLMGVAKAKRWQTCPKCKEMVELERGCFHIT</sequence>
<feature type="region of interest" description="Disordered" evidence="9">
    <location>
        <begin position="132"/>
        <end position="195"/>
    </location>
</feature>
<dbReference type="Pfam" id="PF01485">
    <property type="entry name" value="IBR"/>
    <property type="match status" value="1"/>
</dbReference>
<dbReference type="AlphaFoldDB" id="A0A177DA13"/>